<dbReference type="GO" id="GO:0003697">
    <property type="term" value="F:single-stranded DNA binding"/>
    <property type="evidence" value="ECO:0007669"/>
    <property type="project" value="InterPro"/>
</dbReference>
<feature type="region of interest" description="Disordered" evidence="2">
    <location>
        <begin position="116"/>
        <end position="257"/>
    </location>
</feature>
<feature type="region of interest" description="Disordered" evidence="2">
    <location>
        <begin position="356"/>
        <end position="430"/>
    </location>
</feature>
<feature type="compositionally biased region" description="Low complexity" evidence="2">
    <location>
        <begin position="181"/>
        <end position="198"/>
    </location>
</feature>
<name>A0A0N8PZD7_RHOGW</name>
<feature type="region of interest" description="Disordered" evidence="2">
    <location>
        <begin position="600"/>
        <end position="849"/>
    </location>
</feature>
<keyword evidence="5" id="KW-1185">Reference proteome</keyword>
<dbReference type="Proteomes" id="UP000053890">
    <property type="component" value="Unassembled WGS sequence"/>
</dbReference>
<feature type="compositionally biased region" description="Acidic residues" evidence="2">
    <location>
        <begin position="382"/>
        <end position="396"/>
    </location>
</feature>
<dbReference type="GO" id="GO:0043596">
    <property type="term" value="C:nuclear replication fork"/>
    <property type="evidence" value="ECO:0007669"/>
    <property type="project" value="TreeGrafter"/>
</dbReference>
<dbReference type="RefSeq" id="XP_018268086.1">
    <property type="nucleotide sequence ID" value="XM_018418225.1"/>
</dbReference>
<dbReference type="InterPro" id="IPR015408">
    <property type="entry name" value="Znf_Mcm10/DnaG"/>
</dbReference>
<feature type="compositionally biased region" description="Basic and acidic residues" evidence="2">
    <location>
        <begin position="116"/>
        <end position="139"/>
    </location>
</feature>
<evidence type="ECO:0000313" key="4">
    <source>
        <dbReference type="EMBL" id="KPV72037.1"/>
    </source>
</evidence>
<dbReference type="Pfam" id="PF09329">
    <property type="entry name" value="zf-primase"/>
    <property type="match status" value="1"/>
</dbReference>
<evidence type="ECO:0000256" key="2">
    <source>
        <dbReference type="SAM" id="MobiDB-lite"/>
    </source>
</evidence>
<protein>
    <recommendedName>
        <fullName evidence="3">Zinc finger Mcm10/DnaG-type domain-containing protein</fullName>
    </recommendedName>
</protein>
<dbReference type="GeneID" id="28978673"/>
<feature type="compositionally biased region" description="Basic and acidic residues" evidence="2">
    <location>
        <begin position="86"/>
        <end position="98"/>
    </location>
</feature>
<dbReference type="PANTHER" id="PTHR13454">
    <property type="entry name" value="PROTEIN MCM10 HOMOLOG"/>
    <property type="match status" value="1"/>
</dbReference>
<feature type="compositionally biased region" description="Basic and acidic residues" evidence="2">
    <location>
        <begin position="26"/>
        <end position="37"/>
    </location>
</feature>
<evidence type="ECO:0000313" key="5">
    <source>
        <dbReference type="Proteomes" id="UP000053890"/>
    </source>
</evidence>
<dbReference type="InterPro" id="IPR012340">
    <property type="entry name" value="NA-bd_OB-fold"/>
</dbReference>
<reference evidence="4 5" key="1">
    <citation type="journal article" date="2015" name="Front. Microbiol.">
        <title>Genome sequence of the plant growth promoting endophytic yeast Rhodotorula graminis WP1.</title>
        <authorList>
            <person name="Firrincieli A."/>
            <person name="Otillar R."/>
            <person name="Salamov A."/>
            <person name="Schmutz J."/>
            <person name="Khan Z."/>
            <person name="Redman R.S."/>
            <person name="Fleck N.D."/>
            <person name="Lindquist E."/>
            <person name="Grigoriev I.V."/>
            <person name="Doty S.L."/>
        </authorList>
    </citation>
    <scope>NUCLEOTIDE SEQUENCE [LARGE SCALE GENOMIC DNA]</scope>
    <source>
        <strain evidence="4 5">WP1</strain>
    </source>
</reference>
<comment type="similarity">
    <text evidence="1">Belongs to the MCM10 family.</text>
</comment>
<sequence>MSSDDDQDIAALEAALARAHAKKQRKLDQEQRRRDSGPQELVPGTPSPRKKRRSDAADLASLSRPAPPALFNNPVLARSFNPSDKLQLRDAPRRESQFVDHMSAVPKSFADALAERKTLDRVKQERKERQLENRARRGAADQGGPGGFSDLSSASKDVLLSGRTGDVRLKEKKSRPEAGDRAASTRSATAASSSSTSAPPRPSAPSVPAMSRPAPLGTSSTASSSRAPARPAPSTAGPDDDDLAITNGPARRTRRRDGTYIETVQMGSREFIAPSDDPTWERVEPYSGIRLRERLLPHADLDMLLDGRYHLTPAQVYSLARIDSRKRIDLDPDVIDSDFVVIGVLAWKDEVRFLNSGAMGGKKPPASAQDKGKGKGEGGDGASEDDDVDSLDEDEHELGRAMGKGKGKARRQQKKDDDDSRDTLFRQPNKRQRRQRYLRFELVDLSSTQASSAADGRLSVMLVQADSEDKAVDDEGNEVSVYKGQSGGAFEKFWKETAGAVVAIVNPTFLPHNKDFSYTLKPTSADSMVVLGRADNLAFCEATKADGKRCGQWVDARMGRVCQFHVERAIKRTGVRRAETNANTGSLSAKGTFNQAAFTRSLGGSSSSASSRLGSTGPVVKQRPLSPPPGMPRNAKVIAGSTTYVTTGGRSSASSSLTSARANTLPLGRPGGGFIPGLREGPSVSDEKKRRQRQVNDDKRARQELRALVGRDKGKTPGGEYLLMSRKRKQDAAGGQGSSGDEDGGGERLEGDSGGEGGKKDKKPGIFRPEALRRIGYNPTVKAGDLQRDESDEAKRHRLALEDGLGERKIKLSAPKGAKRTAVSAPAGTEPLAAEGGDDDDDLVIEGGPTERVKLVFPPKKAD</sequence>
<dbReference type="GO" id="GO:0006270">
    <property type="term" value="P:DNA replication initiation"/>
    <property type="evidence" value="ECO:0007669"/>
    <property type="project" value="InterPro"/>
</dbReference>
<feature type="compositionally biased region" description="Basic and acidic residues" evidence="2">
    <location>
        <begin position="685"/>
        <end position="715"/>
    </location>
</feature>
<feature type="compositionally biased region" description="Basic and acidic residues" evidence="2">
    <location>
        <begin position="414"/>
        <end position="424"/>
    </location>
</feature>
<feature type="compositionally biased region" description="Low complexity" evidence="2">
    <location>
        <begin position="600"/>
        <end position="617"/>
    </location>
</feature>
<dbReference type="OMA" id="GKPCGSW"/>
<feature type="compositionally biased region" description="Basic and acidic residues" evidence="2">
    <location>
        <begin position="785"/>
        <end position="810"/>
    </location>
</feature>
<evidence type="ECO:0000256" key="1">
    <source>
        <dbReference type="ARBA" id="ARBA00009679"/>
    </source>
</evidence>
<organism evidence="4 5">
    <name type="scientific">Rhodotorula graminis (strain WP1)</name>
    <dbReference type="NCBI Taxonomy" id="578459"/>
    <lineage>
        <taxon>Eukaryota</taxon>
        <taxon>Fungi</taxon>
        <taxon>Dikarya</taxon>
        <taxon>Basidiomycota</taxon>
        <taxon>Pucciniomycotina</taxon>
        <taxon>Microbotryomycetes</taxon>
        <taxon>Sporidiobolales</taxon>
        <taxon>Sporidiobolaceae</taxon>
        <taxon>Rhodotorula</taxon>
    </lineage>
</organism>
<evidence type="ECO:0000259" key="3">
    <source>
        <dbReference type="Pfam" id="PF09329"/>
    </source>
</evidence>
<dbReference type="InterPro" id="IPR040184">
    <property type="entry name" value="Mcm10"/>
</dbReference>
<dbReference type="EMBL" id="KQ474089">
    <property type="protein sequence ID" value="KPV72037.1"/>
    <property type="molecule type" value="Genomic_DNA"/>
</dbReference>
<feature type="compositionally biased region" description="Low complexity" evidence="2">
    <location>
        <begin position="206"/>
        <end position="237"/>
    </location>
</feature>
<feature type="compositionally biased region" description="Basic and acidic residues" evidence="2">
    <location>
        <begin position="165"/>
        <end position="180"/>
    </location>
</feature>
<dbReference type="STRING" id="578459.A0A0N8PZD7"/>
<feature type="region of interest" description="Disordered" evidence="2">
    <location>
        <begin position="16"/>
        <end position="104"/>
    </location>
</feature>
<dbReference type="GO" id="GO:0003688">
    <property type="term" value="F:DNA replication origin binding"/>
    <property type="evidence" value="ECO:0007669"/>
    <property type="project" value="TreeGrafter"/>
</dbReference>
<gene>
    <name evidence="4" type="ORF">RHOBADRAFT_56171</name>
</gene>
<accession>A0A0N8PZD7</accession>
<dbReference type="PANTHER" id="PTHR13454:SF11">
    <property type="entry name" value="PROTEIN MCM10 HOMOLOG"/>
    <property type="match status" value="1"/>
</dbReference>
<dbReference type="AlphaFoldDB" id="A0A0N8PZD7"/>
<feature type="compositionally biased region" description="Low complexity" evidence="2">
    <location>
        <begin position="646"/>
        <end position="665"/>
    </location>
</feature>
<feature type="compositionally biased region" description="Basic residues" evidence="2">
    <location>
        <begin position="403"/>
        <end position="413"/>
    </location>
</feature>
<dbReference type="Gene3D" id="2.40.50.140">
    <property type="entry name" value="Nucleic acid-binding proteins"/>
    <property type="match status" value="1"/>
</dbReference>
<feature type="domain" description="Zinc finger Mcm10/DnaG-type" evidence="3">
    <location>
        <begin position="532"/>
        <end position="574"/>
    </location>
</feature>
<proteinExistence type="inferred from homology"/>
<dbReference type="OrthoDB" id="202825at2759"/>